<comment type="caution">
    <text evidence="1">The sequence shown here is derived from an EMBL/GenBank/DDBJ whole genome shotgun (WGS) entry which is preliminary data.</text>
</comment>
<proteinExistence type="predicted"/>
<protein>
    <submittedName>
        <fullName evidence="1">Uncharacterized protein</fullName>
    </submittedName>
</protein>
<evidence type="ECO:0000313" key="2">
    <source>
        <dbReference type="Proteomes" id="UP001642484"/>
    </source>
</evidence>
<gene>
    <name evidence="1" type="ORF">CCMP2556_LOCUS43280</name>
</gene>
<evidence type="ECO:0000313" key="1">
    <source>
        <dbReference type="EMBL" id="CAK9090030.1"/>
    </source>
</evidence>
<sequence length="115" mass="12511">MQNSTEGPVLWNLGGVASHHFWALSCVASNSPPSRTHHSGWPFQTVRGCSTCAVRARGFHCAGAQPRVVGQVCWTHGSCGGGPLRKLTWSMLSDSFCSKDVLLRRAVWGTWLSML</sequence>
<reference evidence="1 2" key="1">
    <citation type="submission" date="2024-02" db="EMBL/GenBank/DDBJ databases">
        <authorList>
            <person name="Chen Y."/>
            <person name="Shah S."/>
            <person name="Dougan E. K."/>
            <person name="Thang M."/>
            <person name="Chan C."/>
        </authorList>
    </citation>
    <scope>NUCLEOTIDE SEQUENCE [LARGE SCALE GENOMIC DNA]</scope>
</reference>
<dbReference type="EMBL" id="CAXAMN010024806">
    <property type="protein sequence ID" value="CAK9090030.1"/>
    <property type="molecule type" value="Genomic_DNA"/>
</dbReference>
<dbReference type="Proteomes" id="UP001642484">
    <property type="component" value="Unassembled WGS sequence"/>
</dbReference>
<organism evidence="1 2">
    <name type="scientific">Durusdinium trenchii</name>
    <dbReference type="NCBI Taxonomy" id="1381693"/>
    <lineage>
        <taxon>Eukaryota</taxon>
        <taxon>Sar</taxon>
        <taxon>Alveolata</taxon>
        <taxon>Dinophyceae</taxon>
        <taxon>Suessiales</taxon>
        <taxon>Symbiodiniaceae</taxon>
        <taxon>Durusdinium</taxon>
    </lineage>
</organism>
<keyword evidence="2" id="KW-1185">Reference proteome</keyword>
<accession>A0ABP0QP34</accession>
<name>A0ABP0QP34_9DINO</name>